<gene>
    <name evidence="1" type="ORF">FA13DRAFT_941477</name>
</gene>
<organism evidence="1 2">
    <name type="scientific">Coprinellus micaceus</name>
    <name type="common">Glistening ink-cap mushroom</name>
    <name type="synonym">Coprinus micaceus</name>
    <dbReference type="NCBI Taxonomy" id="71717"/>
    <lineage>
        <taxon>Eukaryota</taxon>
        <taxon>Fungi</taxon>
        <taxon>Dikarya</taxon>
        <taxon>Basidiomycota</taxon>
        <taxon>Agaricomycotina</taxon>
        <taxon>Agaricomycetes</taxon>
        <taxon>Agaricomycetidae</taxon>
        <taxon>Agaricales</taxon>
        <taxon>Agaricineae</taxon>
        <taxon>Psathyrellaceae</taxon>
        <taxon>Coprinellus</taxon>
    </lineage>
</organism>
<sequence>MIVVVHLLCDSAWISGSGRQLGAWRGSTHRSTAMSAHLPGRAWPGCHSAGRGRWRGRRWGRWTGDGGWGCGGCGAVRATDRACAGRGACFMTGREDGRCGKREGFSWKVAVFKEGRLAISQKREIHRQPRAFVLPYLDSVAIEIRRRRRRQGRD</sequence>
<comment type="caution">
    <text evidence="1">The sequence shown here is derived from an EMBL/GenBank/DDBJ whole genome shotgun (WGS) entry which is preliminary data.</text>
</comment>
<proteinExistence type="predicted"/>
<name>A0A4Y7RYK5_COPMI</name>
<dbReference type="Proteomes" id="UP000298030">
    <property type="component" value="Unassembled WGS sequence"/>
</dbReference>
<evidence type="ECO:0000313" key="2">
    <source>
        <dbReference type="Proteomes" id="UP000298030"/>
    </source>
</evidence>
<dbReference type="EMBL" id="QPFP01000403">
    <property type="protein sequence ID" value="TEB14051.1"/>
    <property type="molecule type" value="Genomic_DNA"/>
</dbReference>
<protein>
    <submittedName>
        <fullName evidence="1">Uncharacterized protein</fullName>
    </submittedName>
</protein>
<accession>A0A4Y7RYK5</accession>
<dbReference type="AlphaFoldDB" id="A0A4Y7RYK5"/>
<reference evidence="1 2" key="1">
    <citation type="journal article" date="2019" name="Nat. Ecol. Evol.">
        <title>Megaphylogeny resolves global patterns of mushroom evolution.</title>
        <authorList>
            <person name="Varga T."/>
            <person name="Krizsan K."/>
            <person name="Foldi C."/>
            <person name="Dima B."/>
            <person name="Sanchez-Garcia M."/>
            <person name="Sanchez-Ramirez S."/>
            <person name="Szollosi G.J."/>
            <person name="Szarkandi J.G."/>
            <person name="Papp V."/>
            <person name="Albert L."/>
            <person name="Andreopoulos W."/>
            <person name="Angelini C."/>
            <person name="Antonin V."/>
            <person name="Barry K.W."/>
            <person name="Bougher N.L."/>
            <person name="Buchanan P."/>
            <person name="Buyck B."/>
            <person name="Bense V."/>
            <person name="Catcheside P."/>
            <person name="Chovatia M."/>
            <person name="Cooper J."/>
            <person name="Damon W."/>
            <person name="Desjardin D."/>
            <person name="Finy P."/>
            <person name="Geml J."/>
            <person name="Haridas S."/>
            <person name="Hughes K."/>
            <person name="Justo A."/>
            <person name="Karasinski D."/>
            <person name="Kautmanova I."/>
            <person name="Kiss B."/>
            <person name="Kocsube S."/>
            <person name="Kotiranta H."/>
            <person name="LaButti K.M."/>
            <person name="Lechner B.E."/>
            <person name="Liimatainen K."/>
            <person name="Lipzen A."/>
            <person name="Lukacs Z."/>
            <person name="Mihaltcheva S."/>
            <person name="Morgado L.N."/>
            <person name="Niskanen T."/>
            <person name="Noordeloos M.E."/>
            <person name="Ohm R.A."/>
            <person name="Ortiz-Santana B."/>
            <person name="Ovrebo C."/>
            <person name="Racz N."/>
            <person name="Riley R."/>
            <person name="Savchenko A."/>
            <person name="Shiryaev A."/>
            <person name="Soop K."/>
            <person name="Spirin V."/>
            <person name="Szebenyi C."/>
            <person name="Tomsovsky M."/>
            <person name="Tulloss R.E."/>
            <person name="Uehling J."/>
            <person name="Grigoriev I.V."/>
            <person name="Vagvolgyi C."/>
            <person name="Papp T."/>
            <person name="Martin F.M."/>
            <person name="Miettinen O."/>
            <person name="Hibbett D.S."/>
            <person name="Nagy L.G."/>
        </authorList>
    </citation>
    <scope>NUCLEOTIDE SEQUENCE [LARGE SCALE GENOMIC DNA]</scope>
    <source>
        <strain evidence="1 2">FP101781</strain>
    </source>
</reference>
<keyword evidence="2" id="KW-1185">Reference proteome</keyword>
<evidence type="ECO:0000313" key="1">
    <source>
        <dbReference type="EMBL" id="TEB14051.1"/>
    </source>
</evidence>